<dbReference type="SUPFAM" id="SSF51206">
    <property type="entry name" value="cAMP-binding domain-like"/>
    <property type="match status" value="1"/>
</dbReference>
<dbReference type="AlphaFoldDB" id="A0A0S4J8D1"/>
<dbReference type="EMBL" id="CYKH01001277">
    <property type="protein sequence ID" value="CUG86344.1"/>
    <property type="molecule type" value="Genomic_DNA"/>
</dbReference>
<protein>
    <recommendedName>
        <fullName evidence="1">Cyclic nucleotide-binding domain-containing protein</fullName>
    </recommendedName>
</protein>
<name>A0A0S4J8D1_BODSA</name>
<dbReference type="VEuPathDB" id="TriTrypDB:BSAL_92660"/>
<gene>
    <name evidence="2" type="ORF">BSAL_92660</name>
</gene>
<dbReference type="Gene3D" id="2.60.120.10">
    <property type="entry name" value="Jelly Rolls"/>
    <property type="match status" value="1"/>
</dbReference>
<evidence type="ECO:0000313" key="3">
    <source>
        <dbReference type="Proteomes" id="UP000051952"/>
    </source>
</evidence>
<accession>A0A0S4J8D1</accession>
<dbReference type="InterPro" id="IPR000595">
    <property type="entry name" value="cNMP-bd_dom"/>
</dbReference>
<evidence type="ECO:0000259" key="1">
    <source>
        <dbReference type="PROSITE" id="PS50042"/>
    </source>
</evidence>
<feature type="domain" description="Cyclic nucleotide-binding" evidence="1">
    <location>
        <begin position="120"/>
        <end position="219"/>
    </location>
</feature>
<sequence>MLKRTGEQKQKFESYKCITRKWNAGSKSSLPKARGRRRRNAFIKNMQSRGLAWAPRITFISTAAAWPLKKARAERRRMIAEMYLSFVCIRMRRWIRQIRSQLPHPCITKPLIASLRADRMLSLFPDAHLWHLIDNMTLRYYFPNETIVFGGCGDEDECFVLARGTADVMVNGQCVFTLANPNAVFGSIGMISGEPRTATVAARGEAGALVWVATRAHFEAYEKFHGASAASADSHRIIMELRITNFRSVFQKQLQGVHLRAHFPDLLRNVDVDLIERLVAGSAPQIVGGGSSLARPGPMDRTSTVALVLRGRVVVSIKRGCTLPLNVSPEEIVLTSFLTTPASVKALDAIIAAVRALQASVPPEETLSPITSTSNLLFSGNFAHQPQQPPTFQSTATARLTVAKDTVLGEIGAPLMINAPFMVFPDTASYFHVEAGPRGADVLALQRSIILQEDLLELDTLRHNVMDLYAQQLRPLSAKQVLRAVLHDVRSVLPVLRHVSSGDLPVMTPLVLRPGDELKSNAERDHAYLLVAGELETAHSAALTPHANSPSLWPPLAVAYFGDASSLARARTRMDLFRVDRKELAVFAKTQCELVNAGALATLTSKLQDSFLVLTRRSEFANYQLMPTTRSESTVTGSSSLTSNTISFPLLPKLSVRVGSCILAVCCQ</sequence>
<dbReference type="CDD" id="cd00038">
    <property type="entry name" value="CAP_ED"/>
    <property type="match status" value="1"/>
</dbReference>
<organism evidence="2 3">
    <name type="scientific">Bodo saltans</name>
    <name type="common">Flagellated protozoan</name>
    <dbReference type="NCBI Taxonomy" id="75058"/>
    <lineage>
        <taxon>Eukaryota</taxon>
        <taxon>Discoba</taxon>
        <taxon>Euglenozoa</taxon>
        <taxon>Kinetoplastea</taxon>
        <taxon>Metakinetoplastina</taxon>
        <taxon>Eubodonida</taxon>
        <taxon>Bodonidae</taxon>
        <taxon>Bodo</taxon>
    </lineage>
</organism>
<dbReference type="Pfam" id="PF00027">
    <property type="entry name" value="cNMP_binding"/>
    <property type="match status" value="1"/>
</dbReference>
<reference evidence="3" key="1">
    <citation type="submission" date="2015-09" db="EMBL/GenBank/DDBJ databases">
        <authorList>
            <consortium name="Pathogen Informatics"/>
        </authorList>
    </citation>
    <scope>NUCLEOTIDE SEQUENCE [LARGE SCALE GENOMIC DNA]</scope>
    <source>
        <strain evidence="3">Lake Konstanz</strain>
    </source>
</reference>
<dbReference type="Proteomes" id="UP000051952">
    <property type="component" value="Unassembled WGS sequence"/>
</dbReference>
<keyword evidence="3" id="KW-1185">Reference proteome</keyword>
<proteinExistence type="predicted"/>
<evidence type="ECO:0000313" key="2">
    <source>
        <dbReference type="EMBL" id="CUG86344.1"/>
    </source>
</evidence>
<dbReference type="InterPro" id="IPR018490">
    <property type="entry name" value="cNMP-bd_dom_sf"/>
</dbReference>
<dbReference type="PROSITE" id="PS50042">
    <property type="entry name" value="CNMP_BINDING_3"/>
    <property type="match status" value="1"/>
</dbReference>
<dbReference type="InterPro" id="IPR014710">
    <property type="entry name" value="RmlC-like_jellyroll"/>
</dbReference>